<proteinExistence type="predicted"/>
<gene>
    <name evidence="3" type="ORF">HKW67_05965</name>
</gene>
<dbReference type="InterPro" id="IPR028098">
    <property type="entry name" value="Glyco_trans_4-like_N"/>
</dbReference>
<dbReference type="Gene3D" id="3.40.50.2000">
    <property type="entry name" value="Glycogen Phosphorylase B"/>
    <property type="match status" value="2"/>
</dbReference>
<dbReference type="InterPro" id="IPR001296">
    <property type="entry name" value="Glyco_trans_1"/>
</dbReference>
<protein>
    <submittedName>
        <fullName evidence="3">Glycosyltransferase</fullName>
    </submittedName>
</protein>
<evidence type="ECO:0000313" key="3">
    <source>
        <dbReference type="EMBL" id="QJR35085.1"/>
    </source>
</evidence>
<feature type="domain" description="Glycosyltransferase subfamily 4-like N-terminal" evidence="2">
    <location>
        <begin position="23"/>
        <end position="206"/>
    </location>
</feature>
<dbReference type="Pfam" id="PF00534">
    <property type="entry name" value="Glycos_transf_1"/>
    <property type="match status" value="1"/>
</dbReference>
<keyword evidence="4" id="KW-1185">Reference proteome</keyword>
<dbReference type="PANTHER" id="PTHR45947:SF13">
    <property type="entry name" value="TRANSFERASE"/>
    <property type="match status" value="1"/>
</dbReference>
<dbReference type="Proteomes" id="UP000500938">
    <property type="component" value="Chromosome"/>
</dbReference>
<accession>A0A6M4IM03</accession>
<dbReference type="InterPro" id="IPR050194">
    <property type="entry name" value="Glycosyltransferase_grp1"/>
</dbReference>
<dbReference type="Pfam" id="PF13439">
    <property type="entry name" value="Glyco_transf_4"/>
    <property type="match status" value="1"/>
</dbReference>
<evidence type="ECO:0000259" key="1">
    <source>
        <dbReference type="Pfam" id="PF00534"/>
    </source>
</evidence>
<dbReference type="AlphaFoldDB" id="A0A6M4IM03"/>
<sequence>MPRAARVLFVTHNVPRFDGDAAGSFVLRLAVALQSAGATVDIIAPGAAGLADDGTLEGVRIRRVRYASDARMTLAYAGNMAEQVMASWGGKMALLGMLRALRRAVRAQLDAAARAGAPYDIVHAHWWFPSALALWHARRAGDPPLVITMHGSDVRLAQRTAPAHPVMRAVLGQAAMCTAVSGWLADTARRIAPDATIAVSPMPVDARHFAPPADSSSARSGILFVGRLNAQKGLADLLDAMISPAMRAYDAQRDSEPTTLDVVGDGPEADALKARAAALGLADRVRWYGALPQPALVPLYQGACALAIPSREEGLGLVAVEAQLCGTPVVAYADGGLLDVVRPEHGGTLVTVGDSQALGVALARLLADETTARTLGMSARHQMLERFSPASVADRYLTLYRQAAR</sequence>
<feature type="domain" description="Glycosyl transferase family 1" evidence="1">
    <location>
        <begin position="222"/>
        <end position="381"/>
    </location>
</feature>
<evidence type="ECO:0000313" key="4">
    <source>
        <dbReference type="Proteomes" id="UP000500938"/>
    </source>
</evidence>
<dbReference type="SUPFAM" id="SSF53756">
    <property type="entry name" value="UDP-Glycosyltransferase/glycogen phosphorylase"/>
    <property type="match status" value="1"/>
</dbReference>
<reference evidence="3 4" key="1">
    <citation type="submission" date="2020-05" db="EMBL/GenBank/DDBJ databases">
        <title>Complete genome sequence of Gemmatimonas greenlandica TET16.</title>
        <authorList>
            <person name="Zeng Y."/>
        </authorList>
    </citation>
    <scope>NUCLEOTIDE SEQUENCE [LARGE SCALE GENOMIC DNA]</scope>
    <source>
        <strain evidence="3 4">TET16</strain>
    </source>
</reference>
<dbReference type="EMBL" id="CP053085">
    <property type="protein sequence ID" value="QJR35085.1"/>
    <property type="molecule type" value="Genomic_DNA"/>
</dbReference>
<dbReference type="GO" id="GO:0016757">
    <property type="term" value="F:glycosyltransferase activity"/>
    <property type="evidence" value="ECO:0007669"/>
    <property type="project" value="InterPro"/>
</dbReference>
<dbReference type="RefSeq" id="WP_171224514.1">
    <property type="nucleotide sequence ID" value="NZ_CP053085.1"/>
</dbReference>
<keyword evidence="3" id="KW-0808">Transferase</keyword>
<evidence type="ECO:0000259" key="2">
    <source>
        <dbReference type="Pfam" id="PF13439"/>
    </source>
</evidence>
<dbReference type="PANTHER" id="PTHR45947">
    <property type="entry name" value="SULFOQUINOVOSYL TRANSFERASE SQD2"/>
    <property type="match status" value="1"/>
</dbReference>
<dbReference type="KEGG" id="ggr:HKW67_05965"/>
<name>A0A6M4IM03_9BACT</name>
<organism evidence="3 4">
    <name type="scientific">Gemmatimonas groenlandica</name>
    <dbReference type="NCBI Taxonomy" id="2732249"/>
    <lineage>
        <taxon>Bacteria</taxon>
        <taxon>Pseudomonadati</taxon>
        <taxon>Gemmatimonadota</taxon>
        <taxon>Gemmatimonadia</taxon>
        <taxon>Gemmatimonadales</taxon>
        <taxon>Gemmatimonadaceae</taxon>
        <taxon>Gemmatimonas</taxon>
    </lineage>
</organism>